<feature type="region of interest" description="Disordered" evidence="4">
    <location>
        <begin position="142"/>
        <end position="168"/>
    </location>
</feature>
<evidence type="ECO:0000256" key="4">
    <source>
        <dbReference type="SAM" id="MobiDB-lite"/>
    </source>
</evidence>
<name>A0AAT9LAS9_9FIRM</name>
<dbReference type="PROSITE" id="PS51186">
    <property type="entry name" value="GNAT"/>
    <property type="match status" value="1"/>
</dbReference>
<dbReference type="InterPro" id="IPR013166">
    <property type="entry name" value="Citrate_lyase_ligase_C"/>
</dbReference>
<dbReference type="SUPFAM" id="SSF55729">
    <property type="entry name" value="Acyl-CoA N-acyltransferases (Nat)"/>
    <property type="match status" value="1"/>
</dbReference>
<dbReference type="SMART" id="SM00764">
    <property type="entry name" value="Citrate_ly_lig"/>
    <property type="match status" value="1"/>
</dbReference>
<evidence type="ECO:0000256" key="3">
    <source>
        <dbReference type="PIRNR" id="PIRNR005751"/>
    </source>
</evidence>
<dbReference type="EMBL" id="CP062796">
    <property type="protein sequence ID" value="QUL98149.1"/>
    <property type="molecule type" value="Genomic_DNA"/>
</dbReference>
<dbReference type="PIRSF" id="PIRSF005751">
    <property type="entry name" value="Acet_citr_lig"/>
    <property type="match status" value="1"/>
</dbReference>
<evidence type="ECO:0000256" key="2">
    <source>
        <dbReference type="ARBA" id="ARBA00022840"/>
    </source>
</evidence>
<dbReference type="Pfam" id="PF00583">
    <property type="entry name" value="Acetyltransf_1"/>
    <property type="match status" value="1"/>
</dbReference>
<dbReference type="GO" id="GO:0005524">
    <property type="term" value="F:ATP binding"/>
    <property type="evidence" value="ECO:0007669"/>
    <property type="project" value="UniProtKB-UniRule"/>
</dbReference>
<dbReference type="Gene3D" id="3.40.50.620">
    <property type="entry name" value="HUPs"/>
    <property type="match status" value="1"/>
</dbReference>
<organism evidence="6">
    <name type="scientific">Candidatus Fermentithermobacillus carboniphilus</name>
    <dbReference type="NCBI Taxonomy" id="3085328"/>
    <lineage>
        <taxon>Bacteria</taxon>
        <taxon>Bacillati</taxon>
        <taxon>Bacillota</taxon>
        <taxon>Candidatus Fermentithermobacillia</taxon>
        <taxon>Candidatus Fermentithermobacillales</taxon>
        <taxon>Candidatus Fermentithermobacillaceae</taxon>
        <taxon>Candidatus Fermentithermobacillus</taxon>
    </lineage>
</organism>
<dbReference type="Gene3D" id="3.40.630.30">
    <property type="match status" value="1"/>
</dbReference>
<dbReference type="EC" id="6.2.1.22" evidence="3"/>
<reference evidence="6" key="2">
    <citation type="journal article" date="2023" name="Biology">
        <title>Prokaryotic Life Associated with Coal-Fire Gas Vents Revealed by Metagenomics.</title>
        <authorList>
            <person name="Kadnikov V.V."/>
            <person name="Mardanov A.V."/>
            <person name="Beletsky A.V."/>
            <person name="Karnachuk O.V."/>
            <person name="Ravin N.V."/>
        </authorList>
    </citation>
    <scope>NUCLEOTIDE SEQUENCE</scope>
    <source>
        <strain evidence="6">Bu02</strain>
    </source>
</reference>
<dbReference type="Pfam" id="PF08218">
    <property type="entry name" value="Citrate_ly_lig"/>
    <property type="match status" value="1"/>
</dbReference>
<gene>
    <name evidence="6" type="ORF">IMF26_08895</name>
</gene>
<dbReference type="PANTHER" id="PTHR40599">
    <property type="entry name" value="[CITRATE [PRO-3S]-LYASE] LIGASE"/>
    <property type="match status" value="1"/>
</dbReference>
<keyword evidence="3 6" id="KW-0436">Ligase</keyword>
<proteinExistence type="predicted"/>
<dbReference type="InterPro" id="IPR000182">
    <property type="entry name" value="GNAT_dom"/>
</dbReference>
<evidence type="ECO:0000313" key="6">
    <source>
        <dbReference type="EMBL" id="QUL98149.1"/>
    </source>
</evidence>
<evidence type="ECO:0000256" key="1">
    <source>
        <dbReference type="ARBA" id="ARBA00022741"/>
    </source>
</evidence>
<keyword evidence="1 3" id="KW-0547">Nucleotide-binding</keyword>
<feature type="domain" description="N-acetyltransferase" evidence="5">
    <location>
        <begin position="1"/>
        <end position="132"/>
    </location>
</feature>
<sequence length="377" mass="40995">MAWGEWSLKRLSVWTPGEEAAIRSFLSSGGLGFDAQKPDLLVIACNARGDIIGTGALAGNVLKQILVSDEYRGSGLFSDIVGALMEEAAGRGLFHLFVFTKPQAVHLFKGLGFNLIVETELAALLEYGRPNLEDYLQRLGQERRPIPEPGPGHKQGSSAGPAPEPEPVSKAKIPKVAGIVVNCNPFTLGHRYLIETASLESSEVHIFVVTEDRSLFPTKVRLHLVKEGTKDLENVVVHEAGPYIISAATFPNYFLRCPGEATRAQAELDATVFGKHIAPVFGINTRFVGEEPLDATTSQYNEALSRVLPRYGISVRIVPRLTKDGAPVSASSVRKAIQKGDWEHVSRLVPKTTLDFLKSSDAEGIIERIRASGSRPH</sequence>
<dbReference type="PANTHER" id="PTHR40599:SF1">
    <property type="entry name" value="[CITRATE [PRO-3S]-LYASE] LIGASE"/>
    <property type="match status" value="1"/>
</dbReference>
<evidence type="ECO:0000259" key="5">
    <source>
        <dbReference type="PROSITE" id="PS51186"/>
    </source>
</evidence>
<comment type="function">
    <text evidence="3">Acetylation of prosthetic group (2-(5''-phosphoribosyl)-3'-dephosphocoenzyme-A) of the gamma subunit of citrate lyase.</text>
</comment>
<dbReference type="GO" id="GO:0016747">
    <property type="term" value="F:acyltransferase activity, transferring groups other than amino-acyl groups"/>
    <property type="evidence" value="ECO:0007669"/>
    <property type="project" value="InterPro"/>
</dbReference>
<dbReference type="GO" id="GO:0008771">
    <property type="term" value="F:[citrate (pro-3S)-lyase] ligase activity"/>
    <property type="evidence" value="ECO:0007669"/>
    <property type="project" value="UniProtKB-EC"/>
</dbReference>
<dbReference type="AlphaFoldDB" id="A0AAT9LAS9"/>
<reference evidence="6" key="1">
    <citation type="submission" date="2020-10" db="EMBL/GenBank/DDBJ databases">
        <authorList>
            <person name="Kadnikov V."/>
            <person name="Beletsky A.V."/>
            <person name="Mardanov A.V."/>
            <person name="Karnachuk O.V."/>
            <person name="Ravin N.V."/>
        </authorList>
    </citation>
    <scope>NUCLEOTIDE SEQUENCE</scope>
    <source>
        <strain evidence="6">Bu02</strain>
    </source>
</reference>
<comment type="catalytic activity">
    <reaction evidence="3">
        <text>holo-[citrate lyase ACP] + acetate + ATP = acetyl-[citrate lyase ACP] + AMP + diphosphate</text>
        <dbReference type="Rhea" id="RHEA:23788"/>
        <dbReference type="Rhea" id="RHEA-COMP:10158"/>
        <dbReference type="Rhea" id="RHEA-COMP:13710"/>
        <dbReference type="ChEBI" id="CHEBI:30089"/>
        <dbReference type="ChEBI" id="CHEBI:30616"/>
        <dbReference type="ChEBI" id="CHEBI:33019"/>
        <dbReference type="ChEBI" id="CHEBI:82683"/>
        <dbReference type="ChEBI" id="CHEBI:137976"/>
        <dbReference type="ChEBI" id="CHEBI:456215"/>
        <dbReference type="EC" id="6.2.1.22"/>
    </reaction>
</comment>
<accession>A0AAT9LAS9</accession>
<dbReference type="KEGG" id="fcz:IMF26_08895"/>
<dbReference type="InterPro" id="IPR016181">
    <property type="entry name" value="Acyl_CoA_acyltransferase"/>
</dbReference>
<dbReference type="SUPFAM" id="SSF52374">
    <property type="entry name" value="Nucleotidylyl transferase"/>
    <property type="match status" value="1"/>
</dbReference>
<protein>
    <recommendedName>
        <fullName evidence="3">[Citrate [pro-3S]-lyase] ligase</fullName>
        <ecNumber evidence="3">6.2.1.22</ecNumber>
    </recommendedName>
</protein>
<keyword evidence="2 3" id="KW-0067">ATP-binding</keyword>
<dbReference type="InterPro" id="IPR005216">
    <property type="entry name" value="Citrate_lyase_ligase"/>
</dbReference>
<dbReference type="InterPro" id="IPR014729">
    <property type="entry name" value="Rossmann-like_a/b/a_fold"/>
</dbReference>